<protein>
    <submittedName>
        <fullName evidence="1">6882_t:CDS:1</fullName>
    </submittedName>
</protein>
<proteinExistence type="predicted"/>
<organism evidence="1 2">
    <name type="scientific">Funneliformis geosporum</name>
    <dbReference type="NCBI Taxonomy" id="1117311"/>
    <lineage>
        <taxon>Eukaryota</taxon>
        <taxon>Fungi</taxon>
        <taxon>Fungi incertae sedis</taxon>
        <taxon>Mucoromycota</taxon>
        <taxon>Glomeromycotina</taxon>
        <taxon>Glomeromycetes</taxon>
        <taxon>Glomerales</taxon>
        <taxon>Glomeraceae</taxon>
        <taxon>Funneliformis</taxon>
    </lineage>
</organism>
<name>A0A9W4WTC9_9GLOM</name>
<keyword evidence="2" id="KW-1185">Reference proteome</keyword>
<dbReference type="OrthoDB" id="2433427at2759"/>
<evidence type="ECO:0000313" key="1">
    <source>
        <dbReference type="EMBL" id="CAI2185501.1"/>
    </source>
</evidence>
<accession>A0A9W4WTC9</accession>
<reference evidence="1" key="1">
    <citation type="submission" date="2022-08" db="EMBL/GenBank/DDBJ databases">
        <authorList>
            <person name="Kallberg Y."/>
            <person name="Tangrot J."/>
            <person name="Rosling A."/>
        </authorList>
    </citation>
    <scope>NUCLEOTIDE SEQUENCE</scope>
    <source>
        <strain evidence="1">Wild A</strain>
    </source>
</reference>
<sequence>MKIELSHGQDDTSHCFEFDMDSSNEECNNSSLKIIIGQTFHTWEDAEKFLNEYELEKGFSI</sequence>
<comment type="caution">
    <text evidence="1">The sequence shown here is derived from an EMBL/GenBank/DDBJ whole genome shotgun (WGS) entry which is preliminary data.</text>
</comment>
<evidence type="ECO:0000313" key="2">
    <source>
        <dbReference type="Proteomes" id="UP001153678"/>
    </source>
</evidence>
<dbReference type="EMBL" id="CAMKVN010003750">
    <property type="protein sequence ID" value="CAI2185501.1"/>
    <property type="molecule type" value="Genomic_DNA"/>
</dbReference>
<dbReference type="Proteomes" id="UP001153678">
    <property type="component" value="Unassembled WGS sequence"/>
</dbReference>
<dbReference type="AlphaFoldDB" id="A0A9W4WTC9"/>
<gene>
    <name evidence="1" type="ORF">FWILDA_LOCUS12108</name>
</gene>